<dbReference type="PANTHER" id="PTHR43669">
    <property type="entry name" value="5-KETO-D-GLUCONATE 5-REDUCTASE"/>
    <property type="match status" value="1"/>
</dbReference>
<dbReference type="GO" id="GO:0016491">
    <property type="term" value="F:oxidoreductase activity"/>
    <property type="evidence" value="ECO:0007669"/>
    <property type="project" value="UniProtKB-KW"/>
</dbReference>
<dbReference type="Pfam" id="PF00106">
    <property type="entry name" value="adh_short"/>
    <property type="match status" value="1"/>
</dbReference>
<accession>A0A356LH57</accession>
<evidence type="ECO:0000313" key="5">
    <source>
        <dbReference type="Proteomes" id="UP000264036"/>
    </source>
</evidence>
<dbReference type="PRINTS" id="PR00080">
    <property type="entry name" value="SDRFAMILY"/>
</dbReference>
<proteinExistence type="inferred from homology"/>
<keyword evidence="2" id="KW-0560">Oxidoreductase</keyword>
<organism evidence="4 5">
    <name type="scientific">Advenella kashmirensis</name>
    <dbReference type="NCBI Taxonomy" id="310575"/>
    <lineage>
        <taxon>Bacteria</taxon>
        <taxon>Pseudomonadati</taxon>
        <taxon>Pseudomonadota</taxon>
        <taxon>Betaproteobacteria</taxon>
        <taxon>Burkholderiales</taxon>
        <taxon>Alcaligenaceae</taxon>
    </lineage>
</organism>
<dbReference type="InterPro" id="IPR020904">
    <property type="entry name" value="Sc_DH/Rdtase_CS"/>
</dbReference>
<dbReference type="EMBL" id="DOEK01000029">
    <property type="protein sequence ID" value="HBP30353.1"/>
    <property type="molecule type" value="Genomic_DNA"/>
</dbReference>
<evidence type="ECO:0000313" key="4">
    <source>
        <dbReference type="EMBL" id="HBP30353.1"/>
    </source>
</evidence>
<name>A0A356LH57_9BURK</name>
<dbReference type="SUPFAM" id="SSF51735">
    <property type="entry name" value="NAD(P)-binding Rossmann-fold domains"/>
    <property type="match status" value="1"/>
</dbReference>
<evidence type="ECO:0000256" key="3">
    <source>
        <dbReference type="RuleBase" id="RU000363"/>
    </source>
</evidence>
<evidence type="ECO:0000256" key="1">
    <source>
        <dbReference type="ARBA" id="ARBA00006484"/>
    </source>
</evidence>
<dbReference type="PROSITE" id="PS00061">
    <property type="entry name" value="ADH_SHORT"/>
    <property type="match status" value="1"/>
</dbReference>
<dbReference type="InterPro" id="IPR036291">
    <property type="entry name" value="NAD(P)-bd_dom_sf"/>
</dbReference>
<comment type="similarity">
    <text evidence="1 3">Belongs to the short-chain dehydrogenases/reductases (SDR) family.</text>
</comment>
<dbReference type="InterPro" id="IPR002347">
    <property type="entry name" value="SDR_fam"/>
</dbReference>
<dbReference type="AlphaFoldDB" id="A0A356LH57"/>
<gene>
    <name evidence="4" type="ORF">DD666_13150</name>
</gene>
<evidence type="ECO:0000256" key="2">
    <source>
        <dbReference type="ARBA" id="ARBA00023002"/>
    </source>
</evidence>
<dbReference type="PANTHER" id="PTHR43669:SF12">
    <property type="entry name" value="BLR5618 PROTEIN"/>
    <property type="match status" value="1"/>
</dbReference>
<protein>
    <submittedName>
        <fullName evidence="4">3-oxoacyl-ACP reductase</fullName>
    </submittedName>
</protein>
<sequence>MNTPPLKVAVVTGAGSGIGRAVALELLGTGYAVVLAGRRADALEKTRTAAGADATRALVVPTDVTSEQEVRRLFDTAQREYGRVDALFNNAGRGGTPVPVDEFSVQEWRDIVDVNLTGMFLCAQAAFRVMRQQDPQGGRIINNGSISAYAPRPMSIAYTATKHAVTGLTKSLSLDGRAYNIACGQVDIGNAGTDMTQRMQKGIIQANGETRVEPVMDVAHVAQTVRAMCDFPLETNVQFVTIMATKMPFVGRG</sequence>
<reference evidence="4 5" key="1">
    <citation type="journal article" date="2018" name="Nat. Biotechnol.">
        <title>A standardized bacterial taxonomy based on genome phylogeny substantially revises the tree of life.</title>
        <authorList>
            <person name="Parks D.H."/>
            <person name="Chuvochina M."/>
            <person name="Waite D.W."/>
            <person name="Rinke C."/>
            <person name="Skarshewski A."/>
            <person name="Chaumeil P.A."/>
            <person name="Hugenholtz P."/>
        </authorList>
    </citation>
    <scope>NUCLEOTIDE SEQUENCE [LARGE SCALE GENOMIC DNA]</scope>
    <source>
        <strain evidence="4">UBA10707</strain>
    </source>
</reference>
<dbReference type="Gene3D" id="3.40.50.720">
    <property type="entry name" value="NAD(P)-binding Rossmann-like Domain"/>
    <property type="match status" value="1"/>
</dbReference>
<comment type="caution">
    <text evidence="4">The sequence shown here is derived from an EMBL/GenBank/DDBJ whole genome shotgun (WGS) entry which is preliminary data.</text>
</comment>
<dbReference type="PRINTS" id="PR00081">
    <property type="entry name" value="GDHRDH"/>
</dbReference>
<dbReference type="Proteomes" id="UP000264036">
    <property type="component" value="Unassembled WGS sequence"/>
</dbReference>
<dbReference type="FunFam" id="3.40.50.720:FF:000084">
    <property type="entry name" value="Short-chain dehydrogenase reductase"/>
    <property type="match status" value="1"/>
</dbReference>
<dbReference type="CDD" id="cd05233">
    <property type="entry name" value="SDR_c"/>
    <property type="match status" value="1"/>
</dbReference>